<comment type="similarity">
    <text evidence="3">Belongs to the LTA synthase family.</text>
</comment>
<keyword evidence="7 13" id="KW-0472">Membrane</keyword>
<protein>
    <submittedName>
        <fullName evidence="15">Lipoteichoic acid synthase</fullName>
        <ecNumber evidence="15">2.7.8.20</ecNumber>
    </submittedName>
</protein>
<dbReference type="SUPFAM" id="SSF53649">
    <property type="entry name" value="Alkaline phosphatase-like"/>
    <property type="match status" value="1"/>
</dbReference>
<gene>
    <name evidence="15" type="ORF">HNQ37_000771</name>
</gene>
<feature type="coiled-coil region" evidence="11">
    <location>
        <begin position="600"/>
        <end position="627"/>
    </location>
</feature>
<dbReference type="InterPro" id="IPR017850">
    <property type="entry name" value="Alkaline_phosphatase_core_sf"/>
</dbReference>
<feature type="binding site" evidence="10">
    <location>
        <position position="456"/>
    </location>
    <ligand>
        <name>Mn(2+)</name>
        <dbReference type="ChEBI" id="CHEBI:29035"/>
    </ligand>
</feature>
<name>A0A841C8I3_9LACT</name>
<keyword evidence="9" id="KW-0464">Manganese</keyword>
<keyword evidence="16" id="KW-1185">Reference proteome</keyword>
<feature type="binding site" evidence="10">
    <location>
        <position position="457"/>
    </location>
    <ligand>
        <name>Mn(2+)</name>
        <dbReference type="ChEBI" id="CHEBI:29035"/>
    </ligand>
</feature>
<dbReference type="EMBL" id="JACHHV010000009">
    <property type="protein sequence ID" value="MBB5887892.1"/>
    <property type="molecule type" value="Genomic_DNA"/>
</dbReference>
<feature type="transmembrane region" description="Helical" evidence="13">
    <location>
        <begin position="39"/>
        <end position="61"/>
    </location>
</feature>
<feature type="compositionally biased region" description="Low complexity" evidence="12">
    <location>
        <begin position="695"/>
        <end position="713"/>
    </location>
</feature>
<dbReference type="CDD" id="cd16015">
    <property type="entry name" value="LTA_synthase"/>
    <property type="match status" value="1"/>
</dbReference>
<dbReference type="PANTHER" id="PTHR47371:SF3">
    <property type="entry name" value="PHOSPHOGLYCEROL TRANSFERASE I"/>
    <property type="match status" value="1"/>
</dbReference>
<evidence type="ECO:0000313" key="16">
    <source>
        <dbReference type="Proteomes" id="UP000562464"/>
    </source>
</evidence>
<evidence type="ECO:0000256" key="5">
    <source>
        <dbReference type="ARBA" id="ARBA00022692"/>
    </source>
</evidence>
<feature type="transmembrane region" description="Helical" evidence="13">
    <location>
        <begin position="125"/>
        <end position="144"/>
    </location>
</feature>
<comment type="subcellular location">
    <subcellularLocation>
        <location evidence="1">Cell membrane</location>
        <topology evidence="1">Multi-pass membrane protein</topology>
    </subcellularLocation>
</comment>
<keyword evidence="5 13" id="KW-0812">Transmembrane</keyword>
<keyword evidence="4" id="KW-1003">Cell membrane</keyword>
<feature type="transmembrane region" description="Helical" evidence="13">
    <location>
        <begin position="12"/>
        <end position="32"/>
    </location>
</feature>
<evidence type="ECO:0000256" key="12">
    <source>
        <dbReference type="SAM" id="MobiDB-lite"/>
    </source>
</evidence>
<evidence type="ECO:0000256" key="8">
    <source>
        <dbReference type="PIRSR" id="PIRSR005091-1"/>
    </source>
</evidence>
<keyword evidence="6 13" id="KW-1133">Transmembrane helix</keyword>
<evidence type="ECO:0000259" key="14">
    <source>
        <dbReference type="Pfam" id="PF00884"/>
    </source>
</evidence>
<organism evidence="15 16">
    <name type="scientific">Lactovum miscens</name>
    <dbReference type="NCBI Taxonomy" id="190387"/>
    <lineage>
        <taxon>Bacteria</taxon>
        <taxon>Bacillati</taxon>
        <taxon>Bacillota</taxon>
        <taxon>Bacilli</taxon>
        <taxon>Lactobacillales</taxon>
        <taxon>Streptococcaceae</taxon>
        <taxon>Lactovum</taxon>
    </lineage>
</organism>
<evidence type="ECO:0000256" key="4">
    <source>
        <dbReference type="ARBA" id="ARBA00022475"/>
    </source>
</evidence>
<evidence type="ECO:0000256" key="2">
    <source>
        <dbReference type="ARBA" id="ARBA00004936"/>
    </source>
</evidence>
<dbReference type="GO" id="GO:0046872">
    <property type="term" value="F:metal ion binding"/>
    <property type="evidence" value="ECO:0007669"/>
    <property type="project" value="UniProtKB-KW"/>
</dbReference>
<evidence type="ECO:0000256" key="10">
    <source>
        <dbReference type="PIRSR" id="PIRSR005091-3"/>
    </source>
</evidence>
<feature type="transmembrane region" description="Helical" evidence="13">
    <location>
        <begin position="91"/>
        <end position="111"/>
    </location>
</feature>
<feature type="active site" evidence="8">
    <location>
        <position position="277"/>
    </location>
</feature>
<evidence type="ECO:0000256" key="13">
    <source>
        <dbReference type="SAM" id="Phobius"/>
    </source>
</evidence>
<dbReference type="Gene3D" id="3.40.720.10">
    <property type="entry name" value="Alkaline Phosphatase, subunit A"/>
    <property type="match status" value="1"/>
</dbReference>
<dbReference type="GO" id="GO:0005886">
    <property type="term" value="C:plasma membrane"/>
    <property type="evidence" value="ECO:0007669"/>
    <property type="project" value="UniProtKB-SubCell"/>
</dbReference>
<dbReference type="Proteomes" id="UP000562464">
    <property type="component" value="Unassembled WGS sequence"/>
</dbReference>
<dbReference type="PIRSF" id="PIRSF005091">
    <property type="entry name" value="Mmb_sulf_HI1246"/>
    <property type="match status" value="1"/>
</dbReference>
<dbReference type="InterPro" id="IPR000917">
    <property type="entry name" value="Sulfatase_N"/>
</dbReference>
<dbReference type="GO" id="GO:0008960">
    <property type="term" value="F:phosphatidylglycerol-membrane-oligosaccharide glycerophosphotransferase activity"/>
    <property type="evidence" value="ECO:0007669"/>
    <property type="project" value="UniProtKB-EC"/>
</dbReference>
<dbReference type="InterPro" id="IPR012160">
    <property type="entry name" value="LtaS-like"/>
</dbReference>
<comment type="caution">
    <text evidence="15">The sequence shown here is derived from an EMBL/GenBank/DDBJ whole genome shotgun (WGS) entry which is preliminary data.</text>
</comment>
<dbReference type="PANTHER" id="PTHR47371">
    <property type="entry name" value="LIPOTEICHOIC ACID SYNTHASE"/>
    <property type="match status" value="1"/>
</dbReference>
<feature type="binding site" evidence="10">
    <location>
        <position position="277"/>
    </location>
    <ligand>
        <name>Mn(2+)</name>
        <dbReference type="ChEBI" id="CHEBI:29035"/>
    </ligand>
</feature>
<dbReference type="EC" id="2.7.8.20" evidence="15"/>
<proteinExistence type="inferred from homology"/>
<evidence type="ECO:0000256" key="1">
    <source>
        <dbReference type="ARBA" id="ARBA00004651"/>
    </source>
</evidence>
<dbReference type="InterPro" id="IPR050448">
    <property type="entry name" value="OpgB/LTA_synthase_biosynth"/>
</dbReference>
<accession>A0A841C8I3</accession>
<evidence type="ECO:0000313" key="15">
    <source>
        <dbReference type="EMBL" id="MBB5887892.1"/>
    </source>
</evidence>
<dbReference type="RefSeq" id="WP_246415594.1">
    <property type="nucleotide sequence ID" value="NZ_JACHHV010000009.1"/>
</dbReference>
<sequence>MKNLHSADLADYLLMIVNPIGFTSVIFSLTLFIRRKQLFYLATFTLDFLGSLLVFGNVLYYREFSDFLSVNTISGGAGMMGHGFDFASIPVYWYDIVFWLDFIVILVLFVLKKIKTDENFYGKQFSFKIFSLCLMLFGLNFWMADMTEHRLVSRQAQYDDTYVVRYLGLGPWLVTNGWYVHIANQARSIANKSDFTKVQQYIEQNRYLTSNTSMQSIGKNRNLIEIHLESFQQDLINLKINGQEVTPFLNSLYNNTNTGNSVYSFSNFFNQVGQGKTSDAENMLETSTFGLPTGSLFQNLGSTQTFQAMPAILNQQDGYSSAVFHGNVGTFYNRVNTYRSMGYQNFMDQSFWSENSENSTAWGVKDKYLFYNSIPYLEKLQQPFYVKYLTVTNHTPYTGLLNSELDPTFKTTNSGDSIVDNYFLTAHYLDQSVKEFYDYLKATGLYNKSIIVIYGDHYGISGSDSKYFAPYVDPAISKTSSSSSASPSSTPKTTSASAQWTDYNDTMMQRVPFMIDIPGSKSGHISNEYAGEIDVMPTLEHLLGIDTSGYIQFGQDLFASGRSNFVALRNRGWVTADLTKASGTSNTYYDTNTGQPLNLNASQQIEADKIQAEVNQLLDMSDALNSEDLLRFYTPINFIPITSKTTSYTVSATNSRLTKSIDKLKAKSTALLSENHGISSQDIFPNPADQLKTPENSNSSTFTSESSSSKGAK</sequence>
<feature type="region of interest" description="Disordered" evidence="12">
    <location>
        <begin position="678"/>
        <end position="713"/>
    </location>
</feature>
<comment type="pathway">
    <text evidence="2">Cell wall biogenesis; lipoteichoic acid biosynthesis.</text>
</comment>
<evidence type="ECO:0000256" key="6">
    <source>
        <dbReference type="ARBA" id="ARBA00022989"/>
    </source>
</evidence>
<reference evidence="15 16" key="1">
    <citation type="submission" date="2020-08" db="EMBL/GenBank/DDBJ databases">
        <title>Genomic Encyclopedia of Type Strains, Phase IV (KMG-IV): sequencing the most valuable type-strain genomes for metagenomic binning, comparative biology and taxonomic classification.</title>
        <authorList>
            <person name="Goeker M."/>
        </authorList>
    </citation>
    <scope>NUCLEOTIDE SEQUENCE [LARGE SCALE GENOMIC DNA]</scope>
    <source>
        <strain evidence="15 16">DSM 14925</strain>
    </source>
</reference>
<feature type="binding site" evidence="9">
    <location>
        <position position="394"/>
    </location>
    <ligand>
        <name>substrate</name>
    </ligand>
</feature>
<feature type="binding site" evidence="10">
    <location>
        <position position="229"/>
    </location>
    <ligand>
        <name>Mn(2+)</name>
        <dbReference type="ChEBI" id="CHEBI:29035"/>
    </ligand>
</feature>
<dbReference type="AlphaFoldDB" id="A0A841C8I3"/>
<keyword evidence="15" id="KW-0808">Transferase</keyword>
<keyword evidence="11" id="KW-0175">Coiled coil</keyword>
<evidence type="ECO:0000256" key="3">
    <source>
        <dbReference type="ARBA" id="ARBA00009983"/>
    </source>
</evidence>
<evidence type="ECO:0000256" key="9">
    <source>
        <dbReference type="PIRSR" id="PIRSR005091-2"/>
    </source>
</evidence>
<evidence type="ECO:0000256" key="11">
    <source>
        <dbReference type="SAM" id="Coils"/>
    </source>
</evidence>
<feature type="region of interest" description="Disordered" evidence="12">
    <location>
        <begin position="478"/>
        <end position="497"/>
    </location>
</feature>
<evidence type="ECO:0000256" key="7">
    <source>
        <dbReference type="ARBA" id="ARBA00023136"/>
    </source>
</evidence>
<dbReference type="Pfam" id="PF00884">
    <property type="entry name" value="Sulfatase"/>
    <property type="match status" value="1"/>
</dbReference>
<keyword evidence="9" id="KW-0479">Metal-binding</keyword>
<feature type="domain" description="Sulfatase N-terminal" evidence="14">
    <location>
        <begin position="221"/>
        <end position="545"/>
    </location>
</feature>
<dbReference type="Gene3D" id="3.30.1120.170">
    <property type="match status" value="1"/>
</dbReference>